<keyword evidence="4" id="KW-0472">Membrane</keyword>
<proteinExistence type="inferred from homology"/>
<evidence type="ECO:0000256" key="4">
    <source>
        <dbReference type="ARBA" id="ARBA00023136"/>
    </source>
</evidence>
<comment type="caution">
    <text evidence="7">The sequence shown here is derived from an EMBL/GenBank/DDBJ whole genome shotgun (WGS) entry which is preliminary data.</text>
</comment>
<evidence type="ECO:0000313" key="7">
    <source>
        <dbReference type="EMBL" id="KAK1334420.1"/>
    </source>
</evidence>
<evidence type="ECO:0000259" key="6">
    <source>
        <dbReference type="Pfam" id="PF15371"/>
    </source>
</evidence>
<comment type="similarity">
    <text evidence="5">Belongs to the SPATA31 family.</text>
</comment>
<sequence length="108" mass="11695">MCGALRAKRPSGGSVDSGPWGRWKRACCTSSHCFCPRAEQTPCMKDSLLPSRLGQHHDSIRFRQLLYPDSSCEVCNNATPEMNQLLSSLALEDATLSVSPLASTAPVT</sequence>
<keyword evidence="2" id="KW-0812">Transmembrane</keyword>
<evidence type="ECO:0000256" key="5">
    <source>
        <dbReference type="ARBA" id="ARBA00035009"/>
    </source>
</evidence>
<dbReference type="PANTHER" id="PTHR21859">
    <property type="entry name" value="ACROSOME-SPECIFIC PROTEIN"/>
    <property type="match status" value="1"/>
</dbReference>
<reference evidence="7" key="1">
    <citation type="submission" date="2023-06" db="EMBL/GenBank/DDBJ databases">
        <title>Reference genome for the Northern bat (Eptesicus nilssonii), a most northern bat species.</title>
        <authorList>
            <person name="Laine V.N."/>
            <person name="Pulliainen A.T."/>
            <person name="Lilley T.M."/>
        </authorList>
    </citation>
    <scope>NUCLEOTIDE SEQUENCE</scope>
    <source>
        <strain evidence="7">BLF_Eptnil</strain>
        <tissue evidence="7">Kidney</tissue>
    </source>
</reference>
<evidence type="ECO:0000256" key="1">
    <source>
        <dbReference type="ARBA" id="ARBA00004167"/>
    </source>
</evidence>
<evidence type="ECO:0000256" key="2">
    <source>
        <dbReference type="ARBA" id="ARBA00022692"/>
    </source>
</evidence>
<dbReference type="EMBL" id="JAULJE010000015">
    <property type="protein sequence ID" value="KAK1334420.1"/>
    <property type="molecule type" value="Genomic_DNA"/>
</dbReference>
<gene>
    <name evidence="7" type="ORF">QTO34_005425</name>
</gene>
<accession>A0AA40HNB3</accession>
<organism evidence="7 8">
    <name type="scientific">Cnephaeus nilssonii</name>
    <name type="common">Northern bat</name>
    <name type="synonym">Eptesicus nilssonii</name>
    <dbReference type="NCBI Taxonomy" id="3371016"/>
    <lineage>
        <taxon>Eukaryota</taxon>
        <taxon>Metazoa</taxon>
        <taxon>Chordata</taxon>
        <taxon>Craniata</taxon>
        <taxon>Vertebrata</taxon>
        <taxon>Euteleostomi</taxon>
        <taxon>Mammalia</taxon>
        <taxon>Eutheria</taxon>
        <taxon>Laurasiatheria</taxon>
        <taxon>Chiroptera</taxon>
        <taxon>Yangochiroptera</taxon>
        <taxon>Vespertilionidae</taxon>
        <taxon>Cnephaeus</taxon>
    </lineage>
</organism>
<evidence type="ECO:0000313" key="8">
    <source>
        <dbReference type="Proteomes" id="UP001177744"/>
    </source>
</evidence>
<name>A0AA40HNB3_CNENI</name>
<dbReference type="InterPro" id="IPR027970">
    <property type="entry name" value="SPATA31-like"/>
</dbReference>
<comment type="subcellular location">
    <subcellularLocation>
        <location evidence="1">Membrane</location>
        <topology evidence="1">Single-pass membrane protein</topology>
    </subcellularLocation>
</comment>
<feature type="domain" description="SPATA31-like" evidence="6">
    <location>
        <begin position="28"/>
        <end position="106"/>
    </location>
</feature>
<evidence type="ECO:0000256" key="3">
    <source>
        <dbReference type="ARBA" id="ARBA00022989"/>
    </source>
</evidence>
<protein>
    <recommendedName>
        <fullName evidence="6">SPATA31-like domain-containing protein</fullName>
    </recommendedName>
</protein>
<dbReference type="Proteomes" id="UP001177744">
    <property type="component" value="Unassembled WGS sequence"/>
</dbReference>
<dbReference type="GO" id="GO:0016020">
    <property type="term" value="C:membrane"/>
    <property type="evidence" value="ECO:0007669"/>
    <property type="project" value="UniProtKB-SubCell"/>
</dbReference>
<dbReference type="AlphaFoldDB" id="A0AA40HNB3"/>
<dbReference type="Pfam" id="PF15371">
    <property type="entry name" value="DUF4599"/>
    <property type="match status" value="1"/>
</dbReference>
<keyword evidence="3" id="KW-1133">Transmembrane helix</keyword>
<dbReference type="PANTHER" id="PTHR21859:SF12">
    <property type="entry name" value="SPERMATOGENESIS-ASSOCIATED PROTEIN 31D1"/>
    <property type="match status" value="1"/>
</dbReference>
<keyword evidence="8" id="KW-1185">Reference proteome</keyword>